<evidence type="ECO:0000256" key="3">
    <source>
        <dbReference type="ARBA" id="ARBA00022679"/>
    </source>
</evidence>
<reference evidence="10" key="1">
    <citation type="submission" date="2023-07" db="EMBL/GenBank/DDBJ databases">
        <title>Molecular identification of indigenous halophilic bacteria isolated from red sea cost, biodegradation of synthetic dyes and assessment of degraded metabolite toxicity.</title>
        <authorList>
            <person name="Chaieb K."/>
            <person name="Altayb H.N."/>
        </authorList>
    </citation>
    <scope>NUCLEOTIDE SEQUENCE [LARGE SCALE GENOMIC DNA]</scope>
    <source>
        <strain evidence="10">K20</strain>
    </source>
</reference>
<dbReference type="EMBL" id="JAIWIU010000196">
    <property type="protein sequence ID" value="MCA2018771.1"/>
    <property type="molecule type" value="Genomic_DNA"/>
</dbReference>
<dbReference type="InterPro" id="IPR005467">
    <property type="entry name" value="His_kinase_dom"/>
</dbReference>
<dbReference type="CDD" id="cd16917">
    <property type="entry name" value="HATPase_UhpB-NarQ-NarX-like"/>
    <property type="match status" value="1"/>
</dbReference>
<dbReference type="Gene3D" id="2.60.120.260">
    <property type="entry name" value="Galactose-binding domain-like"/>
    <property type="match status" value="1"/>
</dbReference>
<dbReference type="Pfam" id="PF02518">
    <property type="entry name" value="HATPase_c"/>
    <property type="match status" value="1"/>
</dbReference>
<feature type="signal peptide" evidence="7">
    <location>
        <begin position="1"/>
        <end position="22"/>
    </location>
</feature>
<dbReference type="Proteomes" id="UP001199044">
    <property type="component" value="Unassembled WGS sequence"/>
</dbReference>
<feature type="chain" id="PRO_5045640200" description="histidine kinase" evidence="7">
    <location>
        <begin position="23"/>
        <end position="633"/>
    </location>
</feature>
<dbReference type="InterPro" id="IPR050482">
    <property type="entry name" value="Sensor_HK_TwoCompSys"/>
</dbReference>
<protein>
    <recommendedName>
        <fullName evidence="2">histidine kinase</fullName>
        <ecNumber evidence="2">2.7.13.3</ecNumber>
    </recommendedName>
</protein>
<feature type="transmembrane region" description="Helical" evidence="6">
    <location>
        <begin position="313"/>
        <end position="332"/>
    </location>
</feature>
<comment type="caution">
    <text evidence="9">The sequence shown here is derived from an EMBL/GenBank/DDBJ whole genome shotgun (WGS) entry which is preliminary data.</text>
</comment>
<evidence type="ECO:0000256" key="5">
    <source>
        <dbReference type="ARBA" id="ARBA00023012"/>
    </source>
</evidence>
<keyword evidence="4" id="KW-0418">Kinase</keyword>
<feature type="transmembrane region" description="Helical" evidence="6">
    <location>
        <begin position="288"/>
        <end position="307"/>
    </location>
</feature>
<keyword evidence="7" id="KW-0732">Signal</keyword>
<name>A0ABS7YV53_9VIBR</name>
<sequence>MQCLKYLGWWIVTLLCCSNVYAQSVAVRHSEHCTVEVGEIRAYQSTEPADITVFKPPSIDSPSTPVVLPHNWSSLWPEYSGVVWYRIPWFWRCADYAAQHKPIGIVIRYISMAGAVMLNDQMIWRDDHFTEPLSRSWNRPLYFSIPDAALHSGENSLWVRVIGLKEQAPGVGEITIGHAQAQYDIYRQLTWQQRTLFLINLIVSVVFALIFTFIWWSYRSATANGWYALQTWCWIGFCAHLLMTEGFPFGSSLLIAKINAIFLAAFICTTNIFSWRFINKRWRLWEKIMWSVFAVSSIVLISSPYSWLQTLLYIWGPLFMLVYLGNQIWFIGVSICSKEMEHKLIAGCYVLFIVMAVNDYLVLIKVRSEDATILIPYGSIITTVMITYLLAKRVANNMLRVTRFSAEMNEAVTRACGELNDQLTQAHLQDIESTRNELRQNFSHDLHDGVGGELVRSIALFEKKQGPLDQKFVLSLLKQMRDDLRGVLDSSANSSMQVPDSPRAWLGPLKQRFGNLFDELDIEHSWYIASAWHLTPKSNQCVTLARFIEEALTNVVKHSRAQTVQISVNYGIQNALVISIEDDGVGFNWQEMQSSGLGIGLHSMQERVVKIGGQLSVHSSPGKTQLIATVPLH</sequence>
<keyword evidence="6" id="KW-0812">Transmembrane</keyword>
<feature type="transmembrane region" description="Helical" evidence="6">
    <location>
        <begin position="344"/>
        <end position="362"/>
    </location>
</feature>
<dbReference type="SMART" id="SM00387">
    <property type="entry name" value="HATPase_c"/>
    <property type="match status" value="1"/>
</dbReference>
<dbReference type="InterPro" id="IPR036890">
    <property type="entry name" value="HATPase_C_sf"/>
</dbReference>
<dbReference type="PROSITE" id="PS50109">
    <property type="entry name" value="HIS_KIN"/>
    <property type="match status" value="1"/>
</dbReference>
<comment type="catalytic activity">
    <reaction evidence="1">
        <text>ATP + protein L-histidine = ADP + protein N-phospho-L-histidine.</text>
        <dbReference type="EC" id="2.7.13.3"/>
    </reaction>
</comment>
<dbReference type="EC" id="2.7.13.3" evidence="2"/>
<dbReference type="RefSeq" id="WP_225252078.1">
    <property type="nucleotide sequence ID" value="NZ_JAIWIU010000196.1"/>
</dbReference>
<organism evidence="9 10">
    <name type="scientific">Vibrio tritonius</name>
    <dbReference type="NCBI Taxonomy" id="1435069"/>
    <lineage>
        <taxon>Bacteria</taxon>
        <taxon>Pseudomonadati</taxon>
        <taxon>Pseudomonadota</taxon>
        <taxon>Gammaproteobacteria</taxon>
        <taxon>Vibrionales</taxon>
        <taxon>Vibrionaceae</taxon>
        <taxon>Vibrio</taxon>
    </lineage>
</organism>
<proteinExistence type="predicted"/>
<dbReference type="InterPro" id="IPR008979">
    <property type="entry name" value="Galactose-bd-like_sf"/>
</dbReference>
<keyword evidence="6" id="KW-0472">Membrane</keyword>
<keyword evidence="10" id="KW-1185">Reference proteome</keyword>
<gene>
    <name evidence="9" type="ORF">LDJ79_21830</name>
</gene>
<dbReference type="SUPFAM" id="SSF55874">
    <property type="entry name" value="ATPase domain of HSP90 chaperone/DNA topoisomerase II/histidine kinase"/>
    <property type="match status" value="1"/>
</dbReference>
<feature type="transmembrane region" description="Helical" evidence="6">
    <location>
        <begin position="196"/>
        <end position="218"/>
    </location>
</feature>
<dbReference type="InterPro" id="IPR003594">
    <property type="entry name" value="HATPase_dom"/>
</dbReference>
<dbReference type="Gene3D" id="3.30.565.10">
    <property type="entry name" value="Histidine kinase-like ATPase, C-terminal domain"/>
    <property type="match status" value="1"/>
</dbReference>
<evidence type="ECO:0000313" key="10">
    <source>
        <dbReference type="Proteomes" id="UP001199044"/>
    </source>
</evidence>
<evidence type="ECO:0000256" key="4">
    <source>
        <dbReference type="ARBA" id="ARBA00022777"/>
    </source>
</evidence>
<keyword evidence="6" id="KW-1133">Transmembrane helix</keyword>
<feature type="domain" description="Histidine kinase" evidence="8">
    <location>
        <begin position="544"/>
        <end position="633"/>
    </location>
</feature>
<evidence type="ECO:0000313" key="9">
    <source>
        <dbReference type="EMBL" id="MCA2018771.1"/>
    </source>
</evidence>
<feature type="transmembrane region" description="Helical" evidence="6">
    <location>
        <begin position="255"/>
        <end position="276"/>
    </location>
</feature>
<evidence type="ECO:0000256" key="6">
    <source>
        <dbReference type="SAM" id="Phobius"/>
    </source>
</evidence>
<feature type="transmembrane region" description="Helical" evidence="6">
    <location>
        <begin position="374"/>
        <end position="391"/>
    </location>
</feature>
<evidence type="ECO:0000256" key="7">
    <source>
        <dbReference type="SAM" id="SignalP"/>
    </source>
</evidence>
<dbReference type="SUPFAM" id="SSF49785">
    <property type="entry name" value="Galactose-binding domain-like"/>
    <property type="match status" value="1"/>
</dbReference>
<keyword evidence="5" id="KW-0902">Two-component regulatory system</keyword>
<dbReference type="PANTHER" id="PTHR24421:SF10">
    <property type="entry name" value="NITRATE_NITRITE SENSOR PROTEIN NARQ"/>
    <property type="match status" value="1"/>
</dbReference>
<evidence type="ECO:0000256" key="1">
    <source>
        <dbReference type="ARBA" id="ARBA00000085"/>
    </source>
</evidence>
<evidence type="ECO:0000259" key="8">
    <source>
        <dbReference type="PROSITE" id="PS50109"/>
    </source>
</evidence>
<accession>A0ABS7YV53</accession>
<dbReference type="PANTHER" id="PTHR24421">
    <property type="entry name" value="NITRATE/NITRITE SENSOR PROTEIN NARX-RELATED"/>
    <property type="match status" value="1"/>
</dbReference>
<evidence type="ECO:0000256" key="2">
    <source>
        <dbReference type="ARBA" id="ARBA00012438"/>
    </source>
</evidence>
<keyword evidence="3" id="KW-0808">Transferase</keyword>